<dbReference type="GO" id="GO:0004523">
    <property type="term" value="F:RNA-DNA hybrid ribonuclease activity"/>
    <property type="evidence" value="ECO:0007669"/>
    <property type="project" value="InterPro"/>
</dbReference>
<dbReference type="Proteomes" id="UP000178835">
    <property type="component" value="Unassembled WGS sequence"/>
</dbReference>
<comment type="caution">
    <text evidence="2">The sequence shown here is derived from an EMBL/GenBank/DDBJ whole genome shotgun (WGS) entry which is preliminary data.</text>
</comment>
<evidence type="ECO:0000313" key="3">
    <source>
        <dbReference type="Proteomes" id="UP000178835"/>
    </source>
</evidence>
<dbReference type="Pfam" id="PF13456">
    <property type="entry name" value="RVT_3"/>
    <property type="match status" value="1"/>
</dbReference>
<dbReference type="AlphaFoldDB" id="A0A1G2HEE0"/>
<evidence type="ECO:0000313" key="2">
    <source>
        <dbReference type="EMBL" id="OGZ60611.1"/>
    </source>
</evidence>
<dbReference type="PANTHER" id="PTHR46387:SF2">
    <property type="entry name" value="RIBONUCLEASE HI"/>
    <property type="match status" value="1"/>
</dbReference>
<sequence>MSQINKISVHVDGGSRGNPGPAALGVVFGAPLNKSYSNYLGIKTNNEAEYSAVVFALQKLKSLLGKNNLKDTEVQFFMDSELAVKQLNYEYKIESPNIIPSFIKIHNLRLSFGDVKFTHVPREQNKDADKMVNIALDENTQKDSLFG</sequence>
<evidence type="ECO:0000259" key="1">
    <source>
        <dbReference type="PROSITE" id="PS50879"/>
    </source>
</evidence>
<dbReference type="PANTHER" id="PTHR46387">
    <property type="entry name" value="POLYNUCLEOTIDYL TRANSFERASE, RIBONUCLEASE H-LIKE SUPERFAMILY PROTEIN"/>
    <property type="match status" value="1"/>
</dbReference>
<proteinExistence type="predicted"/>
<dbReference type="SUPFAM" id="SSF53098">
    <property type="entry name" value="Ribonuclease H-like"/>
    <property type="match status" value="1"/>
</dbReference>
<dbReference type="PROSITE" id="PS50879">
    <property type="entry name" value="RNASE_H_1"/>
    <property type="match status" value="1"/>
</dbReference>
<protein>
    <recommendedName>
        <fullName evidence="1">RNase H type-1 domain-containing protein</fullName>
    </recommendedName>
</protein>
<accession>A0A1G2HEE0</accession>
<dbReference type="Gene3D" id="3.30.420.10">
    <property type="entry name" value="Ribonuclease H-like superfamily/Ribonuclease H"/>
    <property type="match status" value="1"/>
</dbReference>
<reference evidence="2 3" key="1">
    <citation type="journal article" date="2016" name="Nat. Commun.">
        <title>Thousands of microbial genomes shed light on interconnected biogeochemical processes in an aquifer system.</title>
        <authorList>
            <person name="Anantharaman K."/>
            <person name="Brown C.T."/>
            <person name="Hug L.A."/>
            <person name="Sharon I."/>
            <person name="Castelle C.J."/>
            <person name="Probst A.J."/>
            <person name="Thomas B.C."/>
            <person name="Singh A."/>
            <person name="Wilkins M.J."/>
            <person name="Karaoz U."/>
            <person name="Brodie E.L."/>
            <person name="Williams K.H."/>
            <person name="Hubbard S.S."/>
            <person name="Banfield J.F."/>
        </authorList>
    </citation>
    <scope>NUCLEOTIDE SEQUENCE [LARGE SCALE GENOMIC DNA]</scope>
</reference>
<dbReference type="InterPro" id="IPR002156">
    <property type="entry name" value="RNaseH_domain"/>
</dbReference>
<dbReference type="InterPro" id="IPR036397">
    <property type="entry name" value="RNaseH_sf"/>
</dbReference>
<name>A0A1G2HEE0_9BACT</name>
<dbReference type="EMBL" id="MHOH01000017">
    <property type="protein sequence ID" value="OGZ60611.1"/>
    <property type="molecule type" value="Genomic_DNA"/>
</dbReference>
<dbReference type="InterPro" id="IPR012337">
    <property type="entry name" value="RNaseH-like_sf"/>
</dbReference>
<feature type="domain" description="RNase H type-1" evidence="1">
    <location>
        <begin position="3"/>
        <end position="137"/>
    </location>
</feature>
<organism evidence="2 3">
    <name type="scientific">Candidatus Spechtbacteria bacterium RIFCSPLOWO2_01_FULL_43_12</name>
    <dbReference type="NCBI Taxonomy" id="1802162"/>
    <lineage>
        <taxon>Bacteria</taxon>
        <taxon>Candidatus Spechtiibacteriota</taxon>
    </lineage>
</organism>
<gene>
    <name evidence="2" type="ORF">A2919_01900</name>
</gene>
<dbReference type="CDD" id="cd09279">
    <property type="entry name" value="RNase_HI_like"/>
    <property type="match status" value="1"/>
</dbReference>
<dbReference type="GO" id="GO:0003676">
    <property type="term" value="F:nucleic acid binding"/>
    <property type="evidence" value="ECO:0007669"/>
    <property type="project" value="InterPro"/>
</dbReference>